<name>A0A0G1M9N3_9BACT</name>
<dbReference type="EMBL" id="LCKT01000009">
    <property type="protein sequence ID" value="KKU04787.1"/>
    <property type="molecule type" value="Genomic_DNA"/>
</dbReference>
<accession>A0A0G1M9N3</accession>
<dbReference type="GO" id="GO:0003700">
    <property type="term" value="F:DNA-binding transcription factor activity"/>
    <property type="evidence" value="ECO:0007669"/>
    <property type="project" value="InterPro"/>
</dbReference>
<keyword evidence="2" id="KW-0238">DNA-binding</keyword>
<dbReference type="PANTHER" id="PTHR33154">
    <property type="entry name" value="TRANSCRIPTIONAL REGULATOR, ARSR FAMILY"/>
    <property type="match status" value="1"/>
</dbReference>
<dbReference type="SMART" id="SM00418">
    <property type="entry name" value="HTH_ARSR"/>
    <property type="match status" value="1"/>
</dbReference>
<dbReference type="GO" id="GO:0003677">
    <property type="term" value="F:DNA binding"/>
    <property type="evidence" value="ECO:0007669"/>
    <property type="project" value="UniProtKB-KW"/>
</dbReference>
<evidence type="ECO:0000313" key="6">
    <source>
        <dbReference type="Proteomes" id="UP000034696"/>
    </source>
</evidence>
<dbReference type="PROSITE" id="PS50987">
    <property type="entry name" value="HTH_ARSR_2"/>
    <property type="match status" value="1"/>
</dbReference>
<dbReference type="Gene3D" id="1.10.10.10">
    <property type="entry name" value="Winged helix-like DNA-binding domain superfamily/Winged helix DNA-binding domain"/>
    <property type="match status" value="1"/>
</dbReference>
<evidence type="ECO:0000313" key="5">
    <source>
        <dbReference type="EMBL" id="KKU04787.1"/>
    </source>
</evidence>
<sequence>MEPGHYRKIPIDPVITKRARLLSLAGDETRIRILCFMYEYGEACVSDIAESLDMNINTISHHLRMMKDNGMFTSERMGTNICYKLVRDEFVNNLEKTICT</sequence>
<dbReference type="CDD" id="cd00090">
    <property type="entry name" value="HTH_ARSR"/>
    <property type="match status" value="1"/>
</dbReference>
<dbReference type="SUPFAM" id="SSF46785">
    <property type="entry name" value="Winged helix' DNA-binding domain"/>
    <property type="match status" value="1"/>
</dbReference>
<reference evidence="5 6" key="1">
    <citation type="journal article" date="2015" name="Nature">
        <title>rRNA introns, odd ribosomes, and small enigmatic genomes across a large radiation of phyla.</title>
        <authorList>
            <person name="Brown C.T."/>
            <person name="Hug L.A."/>
            <person name="Thomas B.C."/>
            <person name="Sharon I."/>
            <person name="Castelle C.J."/>
            <person name="Singh A."/>
            <person name="Wilkins M.J."/>
            <person name="Williams K.H."/>
            <person name="Banfield J.F."/>
        </authorList>
    </citation>
    <scope>NUCLEOTIDE SEQUENCE [LARGE SCALE GENOMIC DNA]</scope>
</reference>
<feature type="domain" description="HTH arsR-type" evidence="4">
    <location>
        <begin position="11"/>
        <end position="100"/>
    </location>
</feature>
<dbReference type="InterPro" id="IPR011991">
    <property type="entry name" value="ArsR-like_HTH"/>
</dbReference>
<dbReference type="Proteomes" id="UP000034696">
    <property type="component" value="Unassembled WGS sequence"/>
</dbReference>
<dbReference type="NCBIfam" id="NF033788">
    <property type="entry name" value="HTH_metalloreg"/>
    <property type="match status" value="1"/>
</dbReference>
<keyword evidence="1" id="KW-0805">Transcription regulation</keyword>
<dbReference type="AlphaFoldDB" id="A0A0G1M9N3"/>
<protein>
    <submittedName>
        <fullName evidence="5">Transcription regulator ArsR</fullName>
    </submittedName>
</protein>
<organism evidence="5 6">
    <name type="scientific">Candidatus Giovannonibacteria bacterium GW2011_GWA2_45_21</name>
    <dbReference type="NCBI Taxonomy" id="1618649"/>
    <lineage>
        <taxon>Bacteria</taxon>
        <taxon>Candidatus Giovannoniibacteriota</taxon>
    </lineage>
</organism>
<dbReference type="InterPro" id="IPR001845">
    <property type="entry name" value="HTH_ArsR_DNA-bd_dom"/>
</dbReference>
<evidence type="ECO:0000256" key="3">
    <source>
        <dbReference type="ARBA" id="ARBA00023163"/>
    </source>
</evidence>
<dbReference type="PANTHER" id="PTHR33154:SF18">
    <property type="entry name" value="ARSENICAL RESISTANCE OPERON REPRESSOR"/>
    <property type="match status" value="1"/>
</dbReference>
<dbReference type="InterPro" id="IPR051081">
    <property type="entry name" value="HTH_MetalResp_TranReg"/>
</dbReference>
<proteinExistence type="predicted"/>
<evidence type="ECO:0000259" key="4">
    <source>
        <dbReference type="PROSITE" id="PS50987"/>
    </source>
</evidence>
<keyword evidence="3" id="KW-0804">Transcription</keyword>
<dbReference type="InterPro" id="IPR036388">
    <property type="entry name" value="WH-like_DNA-bd_sf"/>
</dbReference>
<evidence type="ECO:0000256" key="2">
    <source>
        <dbReference type="ARBA" id="ARBA00023125"/>
    </source>
</evidence>
<dbReference type="PRINTS" id="PR00778">
    <property type="entry name" value="HTHARSR"/>
</dbReference>
<gene>
    <name evidence="5" type="ORF">UX06_C0009G0018</name>
</gene>
<dbReference type="InterPro" id="IPR036390">
    <property type="entry name" value="WH_DNA-bd_sf"/>
</dbReference>
<comment type="caution">
    <text evidence="5">The sequence shown here is derived from an EMBL/GenBank/DDBJ whole genome shotgun (WGS) entry which is preliminary data.</text>
</comment>
<evidence type="ECO:0000256" key="1">
    <source>
        <dbReference type="ARBA" id="ARBA00023015"/>
    </source>
</evidence>
<dbReference type="Pfam" id="PF01022">
    <property type="entry name" value="HTH_5"/>
    <property type="match status" value="1"/>
</dbReference>